<dbReference type="Proteomes" id="UP000604825">
    <property type="component" value="Unassembled WGS sequence"/>
</dbReference>
<reference evidence="2" key="1">
    <citation type="submission" date="2020-10" db="EMBL/GenBank/DDBJ databases">
        <authorList>
            <person name="Han B."/>
            <person name="Lu T."/>
            <person name="Zhao Q."/>
            <person name="Huang X."/>
            <person name="Zhao Y."/>
        </authorList>
    </citation>
    <scope>NUCLEOTIDE SEQUENCE</scope>
</reference>
<sequence length="79" mass="8462">MGNKAKLQVTVVLGLSLMALLLLSSVVQDAAAMQGSLNYHMMAADQENGRNEDLFRPDANANAYTRGCEATEGCRGMAR</sequence>
<keyword evidence="1" id="KW-0732">Signal</keyword>
<dbReference type="AlphaFoldDB" id="A0A811N443"/>
<feature type="chain" id="PRO_5036408562" evidence="1">
    <location>
        <begin position="33"/>
        <end position="79"/>
    </location>
</feature>
<dbReference type="EMBL" id="CAJGYO010000003">
    <property type="protein sequence ID" value="CAD6220560.1"/>
    <property type="molecule type" value="Genomic_DNA"/>
</dbReference>
<accession>A0A811N443</accession>
<evidence type="ECO:0000313" key="4">
    <source>
        <dbReference type="Proteomes" id="UP000604825"/>
    </source>
</evidence>
<dbReference type="EMBL" id="CAJGYO010000003">
    <property type="protein sequence ID" value="CAD6220562.1"/>
    <property type="molecule type" value="Genomic_DNA"/>
</dbReference>
<evidence type="ECO:0000313" key="2">
    <source>
        <dbReference type="EMBL" id="CAD6220560.1"/>
    </source>
</evidence>
<gene>
    <name evidence="2" type="ORF">NCGR_LOCUS14025</name>
    <name evidence="3" type="ORF">NCGR_LOCUS14026</name>
</gene>
<evidence type="ECO:0000256" key="1">
    <source>
        <dbReference type="SAM" id="SignalP"/>
    </source>
</evidence>
<comment type="caution">
    <text evidence="2">The sequence shown here is derived from an EMBL/GenBank/DDBJ whole genome shotgun (WGS) entry which is preliminary data.</text>
</comment>
<evidence type="ECO:0000313" key="3">
    <source>
        <dbReference type="EMBL" id="CAD6220562.1"/>
    </source>
</evidence>
<dbReference type="OrthoDB" id="688709at2759"/>
<feature type="signal peptide" evidence="1">
    <location>
        <begin position="1"/>
        <end position="32"/>
    </location>
</feature>
<organism evidence="2 4">
    <name type="scientific">Miscanthus lutarioriparius</name>
    <dbReference type="NCBI Taxonomy" id="422564"/>
    <lineage>
        <taxon>Eukaryota</taxon>
        <taxon>Viridiplantae</taxon>
        <taxon>Streptophyta</taxon>
        <taxon>Embryophyta</taxon>
        <taxon>Tracheophyta</taxon>
        <taxon>Spermatophyta</taxon>
        <taxon>Magnoliopsida</taxon>
        <taxon>Liliopsida</taxon>
        <taxon>Poales</taxon>
        <taxon>Poaceae</taxon>
        <taxon>PACMAD clade</taxon>
        <taxon>Panicoideae</taxon>
        <taxon>Andropogonodae</taxon>
        <taxon>Andropogoneae</taxon>
        <taxon>Saccharinae</taxon>
        <taxon>Miscanthus</taxon>
    </lineage>
</organism>
<protein>
    <submittedName>
        <fullName evidence="2">Uncharacterized protein</fullName>
    </submittedName>
</protein>
<keyword evidence="4" id="KW-1185">Reference proteome</keyword>
<proteinExistence type="predicted"/>
<name>A0A811N443_9POAL</name>